<dbReference type="PANTHER" id="PTHR42877">
    <property type="entry name" value="L-ORNITHINE N(5)-MONOOXYGENASE-RELATED"/>
    <property type="match status" value="1"/>
</dbReference>
<evidence type="ECO:0000259" key="1">
    <source>
        <dbReference type="Pfam" id="PF16170"/>
    </source>
</evidence>
<organism evidence="2 3">
    <name type="scientific">Virgisporangium aliadipatigenens</name>
    <dbReference type="NCBI Taxonomy" id="741659"/>
    <lineage>
        <taxon>Bacteria</taxon>
        <taxon>Bacillati</taxon>
        <taxon>Actinomycetota</taxon>
        <taxon>Actinomycetes</taxon>
        <taxon>Micromonosporales</taxon>
        <taxon>Micromonosporaceae</taxon>
        <taxon>Virgisporangium</taxon>
    </lineage>
</organism>
<dbReference type="PRINTS" id="PR00469">
    <property type="entry name" value="PNDRDTASEII"/>
</dbReference>
<dbReference type="AlphaFoldDB" id="A0A8J3YKA9"/>
<dbReference type="RefSeq" id="WP_203899027.1">
    <property type="nucleotide sequence ID" value="NZ_BOPF01000007.1"/>
</dbReference>
<reference evidence="2" key="1">
    <citation type="submission" date="2021-01" db="EMBL/GenBank/DDBJ databases">
        <title>Whole genome shotgun sequence of Virgisporangium aliadipatigenens NBRC 105644.</title>
        <authorList>
            <person name="Komaki H."/>
            <person name="Tamura T."/>
        </authorList>
    </citation>
    <scope>NUCLEOTIDE SEQUENCE</scope>
    <source>
        <strain evidence="2">NBRC 105644</strain>
    </source>
</reference>
<dbReference type="Pfam" id="PF13738">
    <property type="entry name" value="Pyr_redox_3"/>
    <property type="match status" value="1"/>
</dbReference>
<comment type="caution">
    <text evidence="2">The sequence shown here is derived from an EMBL/GenBank/DDBJ whole genome shotgun (WGS) entry which is preliminary data.</text>
</comment>
<dbReference type="Pfam" id="PF16170">
    <property type="entry name" value="DUF4873"/>
    <property type="match status" value="1"/>
</dbReference>
<keyword evidence="2" id="KW-0560">Oxidoreductase</keyword>
<proteinExistence type="predicted"/>
<accession>A0A8J3YKA9</accession>
<keyword evidence="3" id="KW-1185">Reference proteome</keyword>
<name>A0A8J3YKA9_9ACTN</name>
<dbReference type="InterPro" id="IPR032371">
    <property type="entry name" value="DUF4873"/>
</dbReference>
<gene>
    <name evidence="2" type="ORF">Val02_23720</name>
</gene>
<evidence type="ECO:0000313" key="3">
    <source>
        <dbReference type="Proteomes" id="UP000619260"/>
    </source>
</evidence>
<sequence length="588" mass="64735">MTDEPDEGYAGPAVLTAAGLDLPVTVRLSGAIDPIDGAYRWGGRIAPHTRVASLLRDGIRSASLSLDGLSREVRLTEVDPWGGVLLSTTAPAPWPVLTPESPTGVEAVEILVVGAGFGGIGAAITLDRNGFHDFLVLEAADEVGGTWRDNTYPGCACDVPSHLYSFSFARYPQWTETYSGQETILRYLRGCVRRFGLTQRVRLGTRLESATWSGDRWVVATSRGEFHARALIVATGPLSEPSVPDLPGLSSFAGTSFHSARWQHGHDLTGRRVAVVGTGASSAQFVPRIQPRVGALTVYQRTPPWVMPRGSRPIRTAERRLYRYLPGAQRLVRAGLYWTRESWALGFLHPGLIRRAQRIAEHHLRKQVPDPVLRERLRPRYVMGCKRVILSDDYLPSLTRDNVTVVDTPIREVVADGVVTTDGVHRPADTLILATGFKVTDPSVAHRVRGRDGRTLAEAWRPSMRAYHGTTVAGFPNLFVLLGPNTGLGHTSVVIMIESQLRHVVDVLRHRRRTGATAMEPTEAAQRRTNERLDRRLAGTVWSRGGCDSWYLDATGRNSTLWPGFATSFRRTLARFRPGDYRTVGGAK</sequence>
<dbReference type="GO" id="GO:0004497">
    <property type="term" value="F:monooxygenase activity"/>
    <property type="evidence" value="ECO:0007669"/>
    <property type="project" value="UniProtKB-KW"/>
</dbReference>
<feature type="domain" description="DUF4873" evidence="1">
    <location>
        <begin position="6"/>
        <end position="96"/>
    </location>
</feature>
<dbReference type="Gene3D" id="3.50.50.60">
    <property type="entry name" value="FAD/NAD(P)-binding domain"/>
    <property type="match status" value="2"/>
</dbReference>
<dbReference type="InterPro" id="IPR051209">
    <property type="entry name" value="FAD-bind_Monooxygenase_sf"/>
</dbReference>
<protein>
    <submittedName>
        <fullName evidence="2">Baeyer-Villiger monooxygenase</fullName>
    </submittedName>
</protein>
<dbReference type="SUPFAM" id="SSF51905">
    <property type="entry name" value="FAD/NAD(P)-binding domain"/>
    <property type="match status" value="1"/>
</dbReference>
<dbReference type="EMBL" id="BOPF01000007">
    <property type="protein sequence ID" value="GIJ45486.1"/>
    <property type="molecule type" value="Genomic_DNA"/>
</dbReference>
<dbReference type="PANTHER" id="PTHR42877:SF4">
    <property type="entry name" value="FAD_NAD(P)-BINDING DOMAIN-CONTAINING PROTEIN-RELATED"/>
    <property type="match status" value="1"/>
</dbReference>
<dbReference type="Proteomes" id="UP000619260">
    <property type="component" value="Unassembled WGS sequence"/>
</dbReference>
<keyword evidence="2" id="KW-0503">Monooxygenase</keyword>
<evidence type="ECO:0000313" key="2">
    <source>
        <dbReference type="EMBL" id="GIJ45486.1"/>
    </source>
</evidence>
<dbReference type="InterPro" id="IPR036188">
    <property type="entry name" value="FAD/NAD-bd_sf"/>
</dbReference>